<dbReference type="InterPro" id="IPR039145">
    <property type="entry name" value="Ribosomal_mL40_metazoa/plant"/>
</dbReference>
<evidence type="ECO:0000256" key="7">
    <source>
        <dbReference type="ARBA" id="ARBA00035192"/>
    </source>
</evidence>
<gene>
    <name evidence="8" type="ORF">B4U79_06086</name>
</gene>
<organism evidence="8 9">
    <name type="scientific">Dinothrombium tinctorium</name>
    <dbReference type="NCBI Taxonomy" id="1965070"/>
    <lineage>
        <taxon>Eukaryota</taxon>
        <taxon>Metazoa</taxon>
        <taxon>Ecdysozoa</taxon>
        <taxon>Arthropoda</taxon>
        <taxon>Chelicerata</taxon>
        <taxon>Arachnida</taxon>
        <taxon>Acari</taxon>
        <taxon>Acariformes</taxon>
        <taxon>Trombidiformes</taxon>
        <taxon>Prostigmata</taxon>
        <taxon>Anystina</taxon>
        <taxon>Parasitengona</taxon>
        <taxon>Trombidioidea</taxon>
        <taxon>Trombidiidae</taxon>
        <taxon>Dinothrombium</taxon>
    </lineage>
</organism>
<dbReference type="STRING" id="1965070.A0A3S3NYC1"/>
<evidence type="ECO:0000256" key="6">
    <source>
        <dbReference type="ARBA" id="ARBA00023274"/>
    </source>
</evidence>
<dbReference type="OrthoDB" id="5977625at2759"/>
<dbReference type="PANTHER" id="PTHR13359">
    <property type="entry name" value="39S RIBOSOMAL PROTEIN L40, MITOCHONDRIAL"/>
    <property type="match status" value="1"/>
</dbReference>
<evidence type="ECO:0000256" key="1">
    <source>
        <dbReference type="ARBA" id="ARBA00004173"/>
    </source>
</evidence>
<comment type="similarity">
    <text evidence="2">Belongs to the mitochondrion-specific ribosomal protein mL40 family.</text>
</comment>
<evidence type="ECO:0000256" key="5">
    <source>
        <dbReference type="ARBA" id="ARBA00023128"/>
    </source>
</evidence>
<dbReference type="PANTHER" id="PTHR13359:SF2">
    <property type="entry name" value="LARGE RIBOSOMAL SUBUNIT PROTEIN ML40"/>
    <property type="match status" value="1"/>
</dbReference>
<dbReference type="Proteomes" id="UP000285301">
    <property type="component" value="Unassembled WGS sequence"/>
</dbReference>
<proteinExistence type="inferred from homology"/>
<dbReference type="GO" id="GO:0005762">
    <property type="term" value="C:mitochondrial large ribosomal subunit"/>
    <property type="evidence" value="ECO:0007669"/>
    <property type="project" value="InterPro"/>
</dbReference>
<comment type="subcellular location">
    <subcellularLocation>
        <location evidence="1">Mitochondrion</location>
    </subcellularLocation>
</comment>
<keyword evidence="9" id="KW-1185">Reference proteome</keyword>
<evidence type="ECO:0000256" key="4">
    <source>
        <dbReference type="ARBA" id="ARBA00022980"/>
    </source>
</evidence>
<protein>
    <recommendedName>
        <fullName evidence="7">Large ribosomal subunit protein mL40</fullName>
    </recommendedName>
</protein>
<comment type="caution">
    <text evidence="8">The sequence shown here is derived from an EMBL/GenBank/DDBJ whole genome shotgun (WGS) entry which is preliminary data.</text>
</comment>
<name>A0A3S3NYC1_9ACAR</name>
<keyword evidence="6" id="KW-0687">Ribonucleoprotein</keyword>
<sequence>MYRNLVNLPFVNSSLKTSAKCLFDQSRAIVTTAPLFGEPMKKKKKMDPMQFKLKVERKVKKLEKEIRKLSKTKPQLKPLIEYQLPPEILKDLNTRKRKEAGLEEAEEQMSKIAYLCNVYRSEQVKQEMHSFRNMVRSQSKALKELRECSEQLYQAAISIDQNLIPFSDLKSVKLTPAVKDYTPPDGRKHDITKQWKM</sequence>
<evidence type="ECO:0000313" key="8">
    <source>
        <dbReference type="EMBL" id="RWS01077.1"/>
    </source>
</evidence>
<dbReference type="AlphaFoldDB" id="A0A3S3NYC1"/>
<keyword evidence="4 8" id="KW-0689">Ribosomal protein</keyword>
<evidence type="ECO:0000313" key="9">
    <source>
        <dbReference type="Proteomes" id="UP000285301"/>
    </source>
</evidence>
<keyword evidence="3" id="KW-0809">Transit peptide</keyword>
<evidence type="ECO:0000256" key="3">
    <source>
        <dbReference type="ARBA" id="ARBA00022946"/>
    </source>
</evidence>
<reference evidence="8 9" key="1">
    <citation type="journal article" date="2018" name="Gigascience">
        <title>Genomes of trombidid mites reveal novel predicted allergens and laterally-transferred genes associated with secondary metabolism.</title>
        <authorList>
            <person name="Dong X."/>
            <person name="Chaisiri K."/>
            <person name="Xia D."/>
            <person name="Armstrong S.D."/>
            <person name="Fang Y."/>
            <person name="Donnelly M.J."/>
            <person name="Kadowaki T."/>
            <person name="McGarry J.W."/>
            <person name="Darby A.C."/>
            <person name="Makepeace B.L."/>
        </authorList>
    </citation>
    <scope>NUCLEOTIDE SEQUENCE [LARGE SCALE GENOMIC DNA]</scope>
    <source>
        <strain evidence="8">UoL-WK</strain>
    </source>
</reference>
<keyword evidence="5" id="KW-0496">Mitochondrion</keyword>
<dbReference type="Gene3D" id="6.10.250.3440">
    <property type="match status" value="1"/>
</dbReference>
<evidence type="ECO:0000256" key="2">
    <source>
        <dbReference type="ARBA" id="ARBA00009360"/>
    </source>
</evidence>
<dbReference type="EMBL" id="NCKU01009898">
    <property type="protein sequence ID" value="RWS01077.1"/>
    <property type="molecule type" value="Genomic_DNA"/>
</dbReference>
<dbReference type="Pfam" id="PF09812">
    <property type="entry name" value="MRP-L28"/>
    <property type="match status" value="1"/>
</dbReference>
<dbReference type="InterPro" id="IPR019192">
    <property type="entry name" value="Ribosomal_mL40"/>
</dbReference>
<accession>A0A3S3NYC1</accession>